<proteinExistence type="inferred from homology"/>
<dbReference type="Pfam" id="PF01154">
    <property type="entry name" value="HMG_CoA_synt_N"/>
    <property type="match status" value="1"/>
</dbReference>
<dbReference type="Gene3D" id="3.40.47.10">
    <property type="match status" value="2"/>
</dbReference>
<dbReference type="GO" id="GO:0004421">
    <property type="term" value="F:hydroxymethylglutaryl-CoA synthase activity"/>
    <property type="evidence" value="ECO:0007669"/>
    <property type="project" value="InterPro"/>
</dbReference>
<dbReference type="GO" id="GO:0006084">
    <property type="term" value="P:acetyl-CoA metabolic process"/>
    <property type="evidence" value="ECO:0007669"/>
    <property type="project" value="InterPro"/>
</dbReference>
<accession>A0A2U3LB65</accession>
<gene>
    <name evidence="5" type="primary">pksG</name>
    <name evidence="5" type="ORF">SBF1_4330002</name>
</gene>
<protein>
    <submittedName>
        <fullName evidence="5">Polyketide biosynthesis 3-hydroxy-3-methylglutaryl-ACP synthase PksG</fullName>
        <ecNumber evidence="5">2.3.3.-</ecNumber>
    </submittedName>
</protein>
<sequence>MSRITVGIEAMNVFGGTAYLDVKQLALHRKLDITRFENLLMKEKAVALPYEDPITFGVNAAKPLIDSLSEAEKNRIELLISCTESGIDFGKSISTYIHHHLGLNRNCRLFELKNACYAGTAGFQMAVNFILSQTSPGAKALVIASDISRFMVADAGDALTEDWSFAEPSGGAGAVAVLVSEQPNVFQVDVGANGYYGYEVMDTCRPMADSEAGDADLSLMSYLDCSEQAFLEYQRRVSNADYRETFQYLAFHTPFGGMVKGAHRTMMRKIAKAQPAEIEADFKQRVMPGLSYCQRVGNIMGATVFLSLASTIDHGRFESPKRIGCFSYGSGCCSEFYSGVVTAQGQERQHRFEIEGQLNDRYQLSMDEYEALLKGSSAVKFGTRNVKLDFQLIPEAFASCIGKDRLLLEEISEFHREYRWV</sequence>
<name>A0A2U3LB65_9FIRM</name>
<dbReference type="OrthoDB" id="9769523at2"/>
<feature type="domain" description="Hydroxymethylglutaryl-coenzyme A synthase N-terminal" evidence="3">
    <location>
        <begin position="6"/>
        <end position="180"/>
    </location>
</feature>
<keyword evidence="2 5" id="KW-0808">Transferase</keyword>
<evidence type="ECO:0000256" key="2">
    <source>
        <dbReference type="ARBA" id="ARBA00022679"/>
    </source>
</evidence>
<dbReference type="SUPFAM" id="SSF53901">
    <property type="entry name" value="Thiolase-like"/>
    <property type="match status" value="2"/>
</dbReference>
<keyword evidence="5" id="KW-0012">Acyltransferase</keyword>
<dbReference type="AlphaFoldDB" id="A0A2U3LB65"/>
<dbReference type="Pfam" id="PF08540">
    <property type="entry name" value="HMG_CoA_synt_C"/>
    <property type="match status" value="1"/>
</dbReference>
<dbReference type="EC" id="2.3.3.-" evidence="5"/>
<evidence type="ECO:0000259" key="4">
    <source>
        <dbReference type="Pfam" id="PF08540"/>
    </source>
</evidence>
<feature type="domain" description="Hydroxymethylglutaryl-coenzyme A synthase C-terminal" evidence="4">
    <location>
        <begin position="276"/>
        <end position="375"/>
    </location>
</feature>
<evidence type="ECO:0000313" key="6">
    <source>
        <dbReference type="Proteomes" id="UP000238916"/>
    </source>
</evidence>
<dbReference type="PANTHER" id="PTHR43323">
    <property type="entry name" value="3-HYDROXY-3-METHYLGLUTARYL COENZYME A SYNTHASE"/>
    <property type="match status" value="1"/>
</dbReference>
<comment type="similarity">
    <text evidence="1">Belongs to the thiolase-like superfamily. HMG-CoA synthase family.</text>
</comment>
<reference evidence="6" key="1">
    <citation type="submission" date="2018-02" db="EMBL/GenBank/DDBJ databases">
        <authorList>
            <person name="Hausmann B."/>
        </authorList>
    </citation>
    <scope>NUCLEOTIDE SEQUENCE [LARGE SCALE GENOMIC DNA]</scope>
    <source>
        <strain evidence="6">Peat soil MAG SbF1</strain>
    </source>
</reference>
<evidence type="ECO:0000256" key="1">
    <source>
        <dbReference type="ARBA" id="ARBA00007061"/>
    </source>
</evidence>
<evidence type="ECO:0000313" key="5">
    <source>
        <dbReference type="EMBL" id="SPF49153.1"/>
    </source>
</evidence>
<dbReference type="InterPro" id="IPR016039">
    <property type="entry name" value="Thiolase-like"/>
</dbReference>
<dbReference type="CDD" id="cd00827">
    <property type="entry name" value="init_cond_enzymes"/>
    <property type="match status" value="1"/>
</dbReference>
<evidence type="ECO:0000259" key="3">
    <source>
        <dbReference type="Pfam" id="PF01154"/>
    </source>
</evidence>
<dbReference type="InterPro" id="IPR013528">
    <property type="entry name" value="HMG_CoA_synth_N"/>
</dbReference>
<dbReference type="InterPro" id="IPR013746">
    <property type="entry name" value="HMG_CoA_synt_C_dom"/>
</dbReference>
<dbReference type="PANTHER" id="PTHR43323:SF2">
    <property type="entry name" value="HYDROXYMETHYLGLUTARYL-COA SYNTHASE"/>
    <property type="match status" value="1"/>
</dbReference>
<dbReference type="Proteomes" id="UP000238916">
    <property type="component" value="Unassembled WGS sequence"/>
</dbReference>
<dbReference type="EMBL" id="OMOF01000372">
    <property type="protein sequence ID" value="SPF49153.1"/>
    <property type="molecule type" value="Genomic_DNA"/>
</dbReference>
<organism evidence="5 6">
    <name type="scientific">Candidatus Desulfosporosinus infrequens</name>
    <dbReference type="NCBI Taxonomy" id="2043169"/>
    <lineage>
        <taxon>Bacteria</taxon>
        <taxon>Bacillati</taxon>
        <taxon>Bacillota</taxon>
        <taxon>Clostridia</taxon>
        <taxon>Eubacteriales</taxon>
        <taxon>Desulfitobacteriaceae</taxon>
        <taxon>Desulfosporosinus</taxon>
    </lineage>
</organism>